<dbReference type="InterPro" id="IPR036390">
    <property type="entry name" value="WH_DNA-bd_sf"/>
</dbReference>
<gene>
    <name evidence="1" type="ordered locus">AF_1742</name>
</gene>
<protein>
    <submittedName>
        <fullName evidence="1">Uncharacterized protein</fullName>
    </submittedName>
</protein>
<dbReference type="AlphaFoldDB" id="O28532"/>
<dbReference type="Gene3D" id="3.40.190.10">
    <property type="entry name" value="Periplasmic binding protein-like II"/>
    <property type="match status" value="1"/>
</dbReference>
<dbReference type="Proteomes" id="UP000002199">
    <property type="component" value="Chromosome"/>
</dbReference>
<proteinExistence type="predicted"/>
<dbReference type="PhylomeDB" id="O28532"/>
<reference evidence="1 2" key="1">
    <citation type="journal article" date="1997" name="Nature">
        <title>The complete genome sequence of the hyperthermophilic, sulphate-reducing archaeon Archaeoglobus fulgidus.</title>
        <authorList>
            <person name="Klenk H.P."/>
            <person name="Clayton R.A."/>
            <person name="Tomb J."/>
            <person name="White O."/>
            <person name="Nelson K.E."/>
            <person name="Ketchum K.A."/>
            <person name="Dodson R.J."/>
            <person name="Gwinn M."/>
            <person name="Hickey E.K."/>
            <person name="Peterson J.D."/>
            <person name="Richardson D.L."/>
            <person name="Kerlavage A.R."/>
            <person name="Graham D.E."/>
            <person name="Kyrpides N.C."/>
            <person name="Fleischmann R.D."/>
            <person name="Quackenbush J."/>
            <person name="Lee N.H."/>
            <person name="Sutton G.G."/>
            <person name="Gill S."/>
            <person name="Kirkness E.F."/>
            <person name="Dougherty B.A."/>
            <person name="McKenney K."/>
            <person name="Adams M.D."/>
            <person name="Loftus B."/>
            <person name="Peterson S."/>
            <person name="Reich C.I."/>
            <person name="McNeil L.K."/>
            <person name="Badger J.H."/>
            <person name="Glodek A."/>
            <person name="Zhou L."/>
            <person name="Overbeek R."/>
            <person name="Gocayne J.D."/>
            <person name="Weidman J.F."/>
            <person name="McDonald L."/>
            <person name="Utterback T."/>
            <person name="Cotton M.D."/>
            <person name="Spriggs T."/>
            <person name="Artiach P."/>
            <person name="Kaine B.P."/>
            <person name="Sykes S.M."/>
            <person name="Sadow P.W."/>
            <person name="D'Andrea K.P."/>
            <person name="Bowman C."/>
            <person name="Fujii C."/>
            <person name="Garland S.A."/>
            <person name="Mason T.M."/>
            <person name="Olsen G.J."/>
            <person name="Fraser C.M."/>
            <person name="Smith H.O."/>
            <person name="Woese C.R."/>
            <person name="Venter J.C."/>
        </authorList>
    </citation>
    <scope>NUCLEOTIDE SEQUENCE [LARGE SCALE GENOMIC DNA]</scope>
    <source>
        <strain evidence="2">ATCC 49558 / DSM 4304 / JCM 9628 / NBRC 100126 / VC-16</strain>
    </source>
</reference>
<organism evidence="1 2">
    <name type="scientific">Archaeoglobus fulgidus (strain ATCC 49558 / DSM 4304 / JCM 9628 / NBRC 100126 / VC-16)</name>
    <dbReference type="NCBI Taxonomy" id="224325"/>
    <lineage>
        <taxon>Archaea</taxon>
        <taxon>Methanobacteriati</taxon>
        <taxon>Methanobacteriota</taxon>
        <taxon>Archaeoglobi</taxon>
        <taxon>Archaeoglobales</taxon>
        <taxon>Archaeoglobaceae</taxon>
        <taxon>Archaeoglobus</taxon>
    </lineage>
</organism>
<sequence>MAYNTQLFELFYPASYRRLRKSYNLRYFALRHFRVFFEKLEYQSVLFIYVKNLGHFRTPLSLSPSTYKKLAECPAPYLNNLSKHLNSCRNQALKILRITLNTFLAYYTKMYAAEKIKRVLENAKEEGVLQSEIPRLTGLSKSTVSETLSMLEDVKEVVRKKVSGKSYRVWLAKYSPEPLSGVVRVGILRASEYPRVMRASKKLNAHIRVYDSSIEITKDLVYGFIDIAASPFITQAVFGILMKNITIVRKVALNGGGLVFSGISSDYWGCSEFSTMERNLRKYLELKGLKGSIRYFRGPESMIKSLGELRAIAIWEPYFTMLEGKKEAFNEHIGDYLCCTLAVNNNFSECNSDLLEEFIREFDRAKVGKKDGKVLAELIGFPTEVVVRSFESYDFYPDQEFKKEELEELRFGGLDGVVRLD</sequence>
<dbReference type="PIR" id="E69467">
    <property type="entry name" value="E69467"/>
</dbReference>
<dbReference type="SUPFAM" id="SSF46785">
    <property type="entry name" value="Winged helix' DNA-binding domain"/>
    <property type="match status" value="1"/>
</dbReference>
<dbReference type="PaxDb" id="224325-AF_1742"/>
<dbReference type="EnsemblBacteria" id="AAB89510">
    <property type="protein sequence ID" value="AAB89510"/>
    <property type="gene ID" value="AF_1742"/>
</dbReference>
<evidence type="ECO:0000313" key="1">
    <source>
        <dbReference type="EMBL" id="AAB89510.1"/>
    </source>
</evidence>
<dbReference type="STRING" id="224325.AF_1742"/>
<accession>O28532</accession>
<dbReference type="eggNOG" id="arCOG01804">
    <property type="taxonomic scope" value="Archaea"/>
</dbReference>
<keyword evidence="2" id="KW-1185">Reference proteome</keyword>
<dbReference type="EMBL" id="AE000782">
    <property type="protein sequence ID" value="AAB89510.1"/>
    <property type="molecule type" value="Genomic_DNA"/>
</dbReference>
<dbReference type="KEGG" id="afu:AF_1742"/>
<evidence type="ECO:0000313" key="2">
    <source>
        <dbReference type="Proteomes" id="UP000002199"/>
    </source>
</evidence>
<dbReference type="HOGENOM" id="CLU_053800_0_0_2"/>
<name>O28532_ARCFU</name>